<dbReference type="CDD" id="cd06445">
    <property type="entry name" value="ATase"/>
    <property type="match status" value="1"/>
</dbReference>
<comment type="caution">
    <text evidence="12">The sequence shown here is derived from an EMBL/GenBank/DDBJ whole genome shotgun (WGS) entry which is preliminary data.</text>
</comment>
<dbReference type="AlphaFoldDB" id="A0AAW8R264"/>
<reference evidence="12 13" key="1">
    <citation type="submission" date="2023-09" db="EMBL/GenBank/DDBJ databases">
        <authorList>
            <person name="Rey-Velasco X."/>
        </authorList>
    </citation>
    <scope>NUCLEOTIDE SEQUENCE [LARGE SCALE GENOMIC DNA]</scope>
    <source>
        <strain evidence="12 13">W409</strain>
    </source>
</reference>
<evidence type="ECO:0000259" key="10">
    <source>
        <dbReference type="Pfam" id="PF01035"/>
    </source>
</evidence>
<comment type="catalytic activity">
    <reaction evidence="1 9">
        <text>a 4-O-methyl-thymidine in DNA + L-cysteinyl-[protein] = a thymidine in DNA + S-methyl-L-cysteinyl-[protein]</text>
        <dbReference type="Rhea" id="RHEA:53428"/>
        <dbReference type="Rhea" id="RHEA-COMP:10131"/>
        <dbReference type="Rhea" id="RHEA-COMP:10132"/>
        <dbReference type="Rhea" id="RHEA-COMP:13555"/>
        <dbReference type="Rhea" id="RHEA-COMP:13556"/>
        <dbReference type="ChEBI" id="CHEBI:29950"/>
        <dbReference type="ChEBI" id="CHEBI:82612"/>
        <dbReference type="ChEBI" id="CHEBI:137386"/>
        <dbReference type="ChEBI" id="CHEBI:137387"/>
        <dbReference type="EC" id="2.1.1.63"/>
    </reaction>
</comment>
<evidence type="ECO:0000256" key="3">
    <source>
        <dbReference type="ARBA" id="ARBA00022490"/>
    </source>
</evidence>
<dbReference type="GO" id="GO:0032259">
    <property type="term" value="P:methylation"/>
    <property type="evidence" value="ECO:0007669"/>
    <property type="project" value="UniProtKB-KW"/>
</dbReference>
<dbReference type="GO" id="GO:0005737">
    <property type="term" value="C:cytoplasm"/>
    <property type="evidence" value="ECO:0007669"/>
    <property type="project" value="UniProtKB-SubCell"/>
</dbReference>
<evidence type="ECO:0000256" key="7">
    <source>
        <dbReference type="ARBA" id="ARBA00023204"/>
    </source>
</evidence>
<keyword evidence="13" id="KW-1185">Reference proteome</keyword>
<comment type="subcellular location">
    <subcellularLocation>
        <location evidence="9">Cytoplasm</location>
    </subcellularLocation>
</comment>
<evidence type="ECO:0000259" key="11">
    <source>
        <dbReference type="Pfam" id="PF02870"/>
    </source>
</evidence>
<sequence>MNTQLESSKYPQYDHLYKSVVTSPAGSLTIFADEIAVKAIDFSDTHPAENENSVSRLAAQQLKEYIAGERTEFSLPLAPDGTDFQKAVWASLLEVKFGDTASYLDIAKSIGNVKACRAVGAANGKNPIPIVIPCHRIIGSNGKLTGYAGGLQRKTYLLALESKGDIEDFSLT</sequence>
<dbReference type="NCBIfam" id="TIGR00589">
    <property type="entry name" value="ogt"/>
    <property type="match status" value="1"/>
</dbReference>
<dbReference type="EC" id="2.1.1.63" evidence="9"/>
<dbReference type="Pfam" id="PF01035">
    <property type="entry name" value="DNA_binding_1"/>
    <property type="match status" value="1"/>
</dbReference>
<keyword evidence="5 9" id="KW-0808">Transferase</keyword>
<dbReference type="Gene3D" id="3.30.160.70">
    <property type="entry name" value="Methylated DNA-protein cysteine methyltransferase domain"/>
    <property type="match status" value="1"/>
</dbReference>
<proteinExistence type="inferred from homology"/>
<dbReference type="InterPro" id="IPR008332">
    <property type="entry name" value="MethylG_MeTrfase_N"/>
</dbReference>
<evidence type="ECO:0000256" key="9">
    <source>
        <dbReference type="HAMAP-Rule" id="MF_00772"/>
    </source>
</evidence>
<dbReference type="Pfam" id="PF02870">
    <property type="entry name" value="Methyltransf_1N"/>
    <property type="match status" value="1"/>
</dbReference>
<dbReference type="RefSeq" id="WP_311362122.1">
    <property type="nucleotide sequence ID" value="NZ_JAVRIE010000005.1"/>
</dbReference>
<evidence type="ECO:0000256" key="6">
    <source>
        <dbReference type="ARBA" id="ARBA00022763"/>
    </source>
</evidence>
<dbReference type="InterPro" id="IPR036388">
    <property type="entry name" value="WH-like_DNA-bd_sf"/>
</dbReference>
<protein>
    <recommendedName>
        <fullName evidence="9">Methylated-DNA--protein-cysteine methyltransferase</fullName>
        <ecNumber evidence="9">2.1.1.63</ecNumber>
    </recommendedName>
    <alternativeName>
        <fullName evidence="9">6-O-methylguanine-DNA methyltransferase</fullName>
        <shortName evidence="9">MGMT</shortName>
    </alternativeName>
    <alternativeName>
        <fullName evidence="9">O-6-methylguanine-DNA-alkyltransferase</fullName>
    </alternativeName>
</protein>
<keyword evidence="7 9" id="KW-0234">DNA repair</keyword>
<dbReference type="InterPro" id="IPR036631">
    <property type="entry name" value="MGMT_N_sf"/>
</dbReference>
<feature type="active site" description="Nucleophile; methyl group acceptor" evidence="9">
    <location>
        <position position="134"/>
    </location>
</feature>
<dbReference type="FunFam" id="1.10.10.10:FF:000214">
    <property type="entry name" value="Methylated-DNA--protein-cysteine methyltransferase"/>
    <property type="match status" value="1"/>
</dbReference>
<dbReference type="Proteomes" id="UP001249020">
    <property type="component" value="Unassembled WGS sequence"/>
</dbReference>
<dbReference type="SUPFAM" id="SSF46767">
    <property type="entry name" value="Methylated DNA-protein cysteine methyltransferase, C-terminal domain"/>
    <property type="match status" value="1"/>
</dbReference>
<evidence type="ECO:0000256" key="4">
    <source>
        <dbReference type="ARBA" id="ARBA00022603"/>
    </source>
</evidence>
<dbReference type="Gene3D" id="1.10.10.10">
    <property type="entry name" value="Winged helix-like DNA-binding domain superfamily/Winged helix DNA-binding domain"/>
    <property type="match status" value="1"/>
</dbReference>
<evidence type="ECO:0000313" key="12">
    <source>
        <dbReference type="EMBL" id="MDT0583347.1"/>
    </source>
</evidence>
<accession>A0AAW8R264</accession>
<dbReference type="GO" id="GO:0003908">
    <property type="term" value="F:methylated-DNA-[protein]-cysteine S-methyltransferase activity"/>
    <property type="evidence" value="ECO:0007669"/>
    <property type="project" value="UniProtKB-UniRule"/>
</dbReference>
<dbReference type="InterPro" id="IPR014048">
    <property type="entry name" value="MethylDNA_cys_MeTrfase_DNA-bd"/>
</dbReference>
<dbReference type="HAMAP" id="MF_00772">
    <property type="entry name" value="OGT"/>
    <property type="match status" value="1"/>
</dbReference>
<comment type="catalytic activity">
    <reaction evidence="8 9">
        <text>a 6-O-methyl-2'-deoxyguanosine in DNA + L-cysteinyl-[protein] = S-methyl-L-cysteinyl-[protein] + a 2'-deoxyguanosine in DNA</text>
        <dbReference type="Rhea" id="RHEA:24000"/>
        <dbReference type="Rhea" id="RHEA-COMP:10131"/>
        <dbReference type="Rhea" id="RHEA-COMP:10132"/>
        <dbReference type="Rhea" id="RHEA-COMP:11367"/>
        <dbReference type="Rhea" id="RHEA-COMP:11368"/>
        <dbReference type="ChEBI" id="CHEBI:29950"/>
        <dbReference type="ChEBI" id="CHEBI:82612"/>
        <dbReference type="ChEBI" id="CHEBI:85445"/>
        <dbReference type="ChEBI" id="CHEBI:85448"/>
        <dbReference type="EC" id="2.1.1.63"/>
    </reaction>
</comment>
<keyword evidence="3 9" id="KW-0963">Cytoplasm</keyword>
<name>A0AAW8R264_9ALTE</name>
<dbReference type="EMBL" id="JAVRIE010000005">
    <property type="protein sequence ID" value="MDT0583347.1"/>
    <property type="molecule type" value="Genomic_DNA"/>
</dbReference>
<evidence type="ECO:0000313" key="13">
    <source>
        <dbReference type="Proteomes" id="UP001249020"/>
    </source>
</evidence>
<dbReference type="SUPFAM" id="SSF53155">
    <property type="entry name" value="Methylated DNA-protein cysteine methyltransferase domain"/>
    <property type="match status" value="1"/>
</dbReference>
<feature type="domain" description="Methylguanine DNA methyltransferase ribonuclease-like" evidence="11">
    <location>
        <begin position="16"/>
        <end position="79"/>
    </location>
</feature>
<evidence type="ECO:0000256" key="2">
    <source>
        <dbReference type="ARBA" id="ARBA00008711"/>
    </source>
</evidence>
<dbReference type="GO" id="GO:0006307">
    <property type="term" value="P:DNA alkylation repair"/>
    <property type="evidence" value="ECO:0007669"/>
    <property type="project" value="UniProtKB-UniRule"/>
</dbReference>
<gene>
    <name evidence="12" type="ORF">RM544_12415</name>
</gene>
<keyword evidence="6 9" id="KW-0227">DNA damage</keyword>
<dbReference type="InterPro" id="IPR036217">
    <property type="entry name" value="MethylDNA_cys_MeTrfase_DNAb"/>
</dbReference>
<evidence type="ECO:0000256" key="1">
    <source>
        <dbReference type="ARBA" id="ARBA00001286"/>
    </source>
</evidence>
<dbReference type="InterPro" id="IPR001497">
    <property type="entry name" value="MethylDNA_cys_MeTrfase_AS"/>
</dbReference>
<dbReference type="PANTHER" id="PTHR10815:SF13">
    <property type="entry name" value="METHYLATED-DNA--PROTEIN-CYSTEINE METHYLTRANSFERASE"/>
    <property type="match status" value="1"/>
</dbReference>
<comment type="function">
    <text evidence="9">Involved in the cellular defense against the biological effects of O6-methylguanine (O6-MeG) and O4-methylthymine (O4-MeT) in DNA. Repairs the methylated nucleobase in DNA by stoichiometrically transferring the methyl group to a cysteine residue in the enzyme. This is a suicide reaction: the enzyme is irreversibly inactivated.</text>
</comment>
<comment type="similarity">
    <text evidence="2 9">Belongs to the MGMT family.</text>
</comment>
<evidence type="ECO:0000256" key="5">
    <source>
        <dbReference type="ARBA" id="ARBA00022679"/>
    </source>
</evidence>
<keyword evidence="4 9" id="KW-0489">Methyltransferase</keyword>
<organism evidence="12 13">
    <name type="scientific">Brumicola blandensis</name>
    <dbReference type="NCBI Taxonomy" id="3075611"/>
    <lineage>
        <taxon>Bacteria</taxon>
        <taxon>Pseudomonadati</taxon>
        <taxon>Pseudomonadota</taxon>
        <taxon>Gammaproteobacteria</taxon>
        <taxon>Alteromonadales</taxon>
        <taxon>Alteromonadaceae</taxon>
        <taxon>Brumicola</taxon>
    </lineage>
</organism>
<dbReference type="InterPro" id="IPR023546">
    <property type="entry name" value="MGMT"/>
</dbReference>
<dbReference type="PANTHER" id="PTHR10815">
    <property type="entry name" value="METHYLATED-DNA--PROTEIN-CYSTEINE METHYLTRANSFERASE"/>
    <property type="match status" value="1"/>
</dbReference>
<dbReference type="PROSITE" id="PS00374">
    <property type="entry name" value="MGMT"/>
    <property type="match status" value="1"/>
</dbReference>
<comment type="miscellaneous">
    <text evidence="9">This enzyme catalyzes only one turnover and therefore is not strictly catalytic. According to one definition, an enzyme is a biocatalyst that acts repeatedly and over many reaction cycles.</text>
</comment>
<feature type="domain" description="Methylated-DNA-[protein]-cysteine S-methyltransferase DNA binding" evidence="10">
    <location>
        <begin position="83"/>
        <end position="162"/>
    </location>
</feature>
<evidence type="ECO:0000256" key="8">
    <source>
        <dbReference type="ARBA" id="ARBA00049348"/>
    </source>
</evidence>